<evidence type="ECO:0000313" key="2">
    <source>
        <dbReference type="Proteomes" id="UP000255099"/>
    </source>
</evidence>
<dbReference type="AlphaFoldDB" id="A0A377W292"/>
<sequence>MRIFIKYSFMSLLFLEAASLQICYASDNSVSSVNSDTNSMTFSEIFSRQEQQRVDEEYRGDYRNYKNKQNNLPDSQRSKVFSSNEYWLVNKEQDLWLGLFDGKNIKVPANYYKDIPNGGYHQQRILRVKRKGKISQFLLQRETNNYPSKCLSVINNIVFDSSLYTYFYSGCTSFSFEPNSTRHIILYDILLYDKIYDAIIVLDSIPYSTPEDLKYIKESLVSINGYYRYDALDVAFRIIAKDQIVIVDPDTGKALPKVPKTDDNGKIILINGKPVMVDDPDGYNPVILKRLPEVTVFD</sequence>
<proteinExistence type="predicted"/>
<dbReference type="Proteomes" id="UP000255099">
    <property type="component" value="Unassembled WGS sequence"/>
</dbReference>
<dbReference type="RefSeq" id="WP_004148791.1">
    <property type="nucleotide sequence ID" value="NZ_AP022527.1"/>
</dbReference>
<gene>
    <name evidence="1" type="ORF">NCTC9637_02967</name>
</gene>
<name>A0A377W292_KLEPN</name>
<evidence type="ECO:0000313" key="1">
    <source>
        <dbReference type="EMBL" id="STT48032.1"/>
    </source>
</evidence>
<reference evidence="1 2" key="1">
    <citation type="submission" date="2018-06" db="EMBL/GenBank/DDBJ databases">
        <authorList>
            <consortium name="Pathogen Informatics"/>
            <person name="Doyle S."/>
        </authorList>
    </citation>
    <scope>NUCLEOTIDE SEQUENCE [LARGE SCALE GENOMIC DNA]</scope>
    <source>
        <strain evidence="1 2">NCTC9637</strain>
    </source>
</reference>
<protein>
    <submittedName>
        <fullName evidence="1">Uncharacterized protein</fullName>
    </submittedName>
</protein>
<dbReference type="EMBL" id="UGLB01000003">
    <property type="protein sequence ID" value="STT48032.1"/>
    <property type="molecule type" value="Genomic_DNA"/>
</dbReference>
<organism evidence="1 2">
    <name type="scientific">Klebsiella pneumoniae</name>
    <dbReference type="NCBI Taxonomy" id="573"/>
    <lineage>
        <taxon>Bacteria</taxon>
        <taxon>Pseudomonadati</taxon>
        <taxon>Pseudomonadota</taxon>
        <taxon>Gammaproteobacteria</taxon>
        <taxon>Enterobacterales</taxon>
        <taxon>Enterobacteriaceae</taxon>
        <taxon>Klebsiella/Raoultella group</taxon>
        <taxon>Klebsiella</taxon>
        <taxon>Klebsiella pneumoniae complex</taxon>
    </lineage>
</organism>
<accession>A0A377W292</accession>